<evidence type="ECO:0000313" key="2">
    <source>
        <dbReference type="Proteomes" id="UP000790709"/>
    </source>
</evidence>
<dbReference type="Proteomes" id="UP000790709">
    <property type="component" value="Unassembled WGS sequence"/>
</dbReference>
<sequence>MAAIEAVWRSSSTAAIEAGWRSHRRPATSVVVDGSDRGGVEVELKGHPLHGREDSAKVAERGPLTSVEGTIRHPWFDPPPMKRKLREDDPSPRFSSLSSPSTTPSRKRRRCTALENGFAHLTLSNSLPPVSPSAASPSPSTTSPVIDELLYPPSDAVSLMAVDGQCTVILPSSVEEPTSPQRSGVPEIAMECEADQASLLADLGSSDANEKAVDTKTAWLTDVTISSALIDRLKKQTKALHPIVHLAASTTDDSKALVLFKPLPIPTAVEFHDDDDDPQASPVDTCSVSPSSHPTPSHDEDAMEVEFF</sequence>
<proteinExistence type="predicted"/>
<gene>
    <name evidence="1" type="ORF">BV22DRAFT_1121533</name>
</gene>
<accession>A0ACB8B998</accession>
<comment type="caution">
    <text evidence="1">The sequence shown here is derived from an EMBL/GenBank/DDBJ whole genome shotgun (WGS) entry which is preliminary data.</text>
</comment>
<organism evidence="1 2">
    <name type="scientific">Leucogyrophana mollusca</name>
    <dbReference type="NCBI Taxonomy" id="85980"/>
    <lineage>
        <taxon>Eukaryota</taxon>
        <taxon>Fungi</taxon>
        <taxon>Dikarya</taxon>
        <taxon>Basidiomycota</taxon>
        <taxon>Agaricomycotina</taxon>
        <taxon>Agaricomycetes</taxon>
        <taxon>Agaricomycetidae</taxon>
        <taxon>Boletales</taxon>
        <taxon>Boletales incertae sedis</taxon>
        <taxon>Leucogyrophana</taxon>
    </lineage>
</organism>
<reference evidence="1" key="1">
    <citation type="journal article" date="2021" name="New Phytol.">
        <title>Evolutionary innovations through gain and loss of genes in the ectomycorrhizal Boletales.</title>
        <authorList>
            <person name="Wu G."/>
            <person name="Miyauchi S."/>
            <person name="Morin E."/>
            <person name="Kuo A."/>
            <person name="Drula E."/>
            <person name="Varga T."/>
            <person name="Kohler A."/>
            <person name="Feng B."/>
            <person name="Cao Y."/>
            <person name="Lipzen A."/>
            <person name="Daum C."/>
            <person name="Hundley H."/>
            <person name="Pangilinan J."/>
            <person name="Johnson J."/>
            <person name="Barry K."/>
            <person name="LaButti K."/>
            <person name="Ng V."/>
            <person name="Ahrendt S."/>
            <person name="Min B."/>
            <person name="Choi I.G."/>
            <person name="Park H."/>
            <person name="Plett J.M."/>
            <person name="Magnuson J."/>
            <person name="Spatafora J.W."/>
            <person name="Nagy L.G."/>
            <person name="Henrissat B."/>
            <person name="Grigoriev I.V."/>
            <person name="Yang Z.L."/>
            <person name="Xu J."/>
            <person name="Martin F.M."/>
        </authorList>
    </citation>
    <scope>NUCLEOTIDE SEQUENCE</scope>
    <source>
        <strain evidence="1">KUC20120723A-06</strain>
    </source>
</reference>
<keyword evidence="2" id="KW-1185">Reference proteome</keyword>
<dbReference type="EMBL" id="MU266487">
    <property type="protein sequence ID" value="KAH7922380.1"/>
    <property type="molecule type" value="Genomic_DNA"/>
</dbReference>
<protein>
    <submittedName>
        <fullName evidence="1">Uncharacterized protein</fullName>
    </submittedName>
</protein>
<evidence type="ECO:0000313" key="1">
    <source>
        <dbReference type="EMBL" id="KAH7922380.1"/>
    </source>
</evidence>
<name>A0ACB8B998_9AGAM</name>